<evidence type="ECO:0000313" key="3">
    <source>
        <dbReference type="Proteomes" id="UP000007842"/>
    </source>
</evidence>
<feature type="compositionally biased region" description="Basic and acidic residues" evidence="1">
    <location>
        <begin position="58"/>
        <end position="72"/>
    </location>
</feature>
<dbReference type="Proteomes" id="UP000007842">
    <property type="component" value="Chromosome"/>
</dbReference>
<feature type="compositionally biased region" description="Basic residues" evidence="1">
    <location>
        <begin position="171"/>
        <end position="180"/>
    </location>
</feature>
<protein>
    <submittedName>
        <fullName evidence="2">Uncharacterized protein</fullName>
    </submittedName>
</protein>
<keyword evidence="3" id="KW-1185">Reference proteome</keyword>
<organism evidence="2 3">
    <name type="scientific">Streptantibioticus cattleyicolor (strain ATCC 35852 / DSM 46488 / JCM 4925 / NBRC 14057 / NRRL 8057)</name>
    <name type="common">Streptomyces cattleya</name>
    <dbReference type="NCBI Taxonomy" id="1003195"/>
    <lineage>
        <taxon>Bacteria</taxon>
        <taxon>Bacillati</taxon>
        <taxon>Actinomycetota</taxon>
        <taxon>Actinomycetes</taxon>
        <taxon>Kitasatosporales</taxon>
        <taxon>Streptomycetaceae</taxon>
        <taxon>Streptantibioticus</taxon>
    </lineage>
</organism>
<reference evidence="3" key="1">
    <citation type="submission" date="2011-12" db="EMBL/GenBank/DDBJ databases">
        <title>Complete genome sequence of Streptomyces cattleya strain DSM 46488.</title>
        <authorList>
            <person name="Ou H.-Y."/>
            <person name="Li P."/>
            <person name="Zhao C."/>
            <person name="O'Hagan D."/>
            <person name="Deng Z."/>
        </authorList>
    </citation>
    <scope>NUCLEOTIDE SEQUENCE [LARGE SCALE GENOMIC DNA]</scope>
    <source>
        <strain evidence="3">ATCC 35852 / DSM 46488 / JCM 4925 / NBRC 14057 / NRRL 8057</strain>
    </source>
</reference>
<name>G8WX45_STREN</name>
<dbReference type="HOGENOM" id="CLU_1495359_0_0_11"/>
<evidence type="ECO:0000256" key="1">
    <source>
        <dbReference type="SAM" id="MobiDB-lite"/>
    </source>
</evidence>
<feature type="compositionally biased region" description="Basic residues" evidence="1">
    <location>
        <begin position="140"/>
        <end position="161"/>
    </location>
</feature>
<dbReference type="KEGG" id="scy:SCATT_35780"/>
<sequence>MPVVRTPGGRPTRAVPVARGRRGHPSAQRACPGPLPGGATRARPRPHPQAEPSPVGEAGDRANRGWGHRGDRGLGGGRVWGRGVDVTGSGAGEGATSVLDARPPTPCGPPARGARQRRRPCRGATPPRGSDATGPSRWSPGKKVRWNRRPPKHRCRSRSPRHPPSACPPRRWPRSARHAR</sequence>
<dbReference type="EMBL" id="CP003219">
    <property type="protein sequence ID" value="AEW95949.1"/>
    <property type="molecule type" value="Genomic_DNA"/>
</dbReference>
<proteinExistence type="predicted"/>
<dbReference type="STRING" id="1003195.SCATT_35780"/>
<accession>G8WX45</accession>
<feature type="region of interest" description="Disordered" evidence="1">
    <location>
        <begin position="1"/>
        <end position="180"/>
    </location>
</feature>
<evidence type="ECO:0000313" key="2">
    <source>
        <dbReference type="EMBL" id="AEW95949.1"/>
    </source>
</evidence>
<dbReference type="AlphaFoldDB" id="G8WX45"/>
<gene>
    <name evidence="2" type="ordered locus">SCATT_35780</name>
</gene>